<evidence type="ECO:0000256" key="1">
    <source>
        <dbReference type="ARBA" id="ARBA00004141"/>
    </source>
</evidence>
<gene>
    <name evidence="15" type="primary">LOC135357712</name>
</gene>
<feature type="transmembrane region" description="Helical" evidence="13">
    <location>
        <begin position="89"/>
        <end position="110"/>
    </location>
</feature>
<dbReference type="Pfam" id="PF05296">
    <property type="entry name" value="TAS2R"/>
    <property type="match status" value="1"/>
</dbReference>
<evidence type="ECO:0000256" key="7">
    <source>
        <dbReference type="ARBA" id="ARBA00023040"/>
    </source>
</evidence>
<dbReference type="GO" id="GO:0016020">
    <property type="term" value="C:membrane"/>
    <property type="evidence" value="ECO:0007669"/>
    <property type="project" value="UniProtKB-SubCell"/>
</dbReference>
<keyword evidence="16" id="KW-1185">Reference proteome</keyword>
<keyword evidence="8 12" id="KW-0472">Membrane</keyword>
<keyword evidence="4 12" id="KW-0716">Sensory transduction</keyword>
<evidence type="ECO:0000256" key="4">
    <source>
        <dbReference type="ARBA" id="ARBA00022606"/>
    </source>
</evidence>
<dbReference type="SUPFAM" id="SSF81321">
    <property type="entry name" value="Family A G protein-coupled receptor-like"/>
    <property type="match status" value="1"/>
</dbReference>
<feature type="transmembrane region" description="Helical" evidence="13">
    <location>
        <begin position="260"/>
        <end position="284"/>
    </location>
</feature>
<reference evidence="16" key="1">
    <citation type="submission" date="2011-08" db="EMBL/GenBank/DDBJ databases">
        <title>The draft genome of Latimeria chalumnae.</title>
        <authorList>
            <person name="Di Palma F."/>
            <person name="Alfoldi J."/>
            <person name="Johnson J."/>
            <person name="Berlin A."/>
            <person name="Gnerre S."/>
            <person name="Jaffe D."/>
            <person name="MacCallum I."/>
            <person name="Young S."/>
            <person name="Walker B.J."/>
            <person name="Lander E."/>
            <person name="Lindblad-Toh K."/>
        </authorList>
    </citation>
    <scope>NUCLEOTIDE SEQUENCE [LARGE SCALE GENOMIC DNA]</scope>
    <source>
        <strain evidence="16">Wild caught</strain>
    </source>
</reference>
<feature type="transmembrane region" description="Helical" evidence="13">
    <location>
        <begin position="131"/>
        <end position="152"/>
    </location>
</feature>
<dbReference type="Proteomes" id="UP000008672">
    <property type="component" value="Unassembled WGS sequence"/>
</dbReference>
<reference evidence="15" key="3">
    <citation type="submission" date="2025-09" db="UniProtKB">
        <authorList>
            <consortium name="Ensembl"/>
        </authorList>
    </citation>
    <scope>IDENTIFICATION</scope>
</reference>
<dbReference type="GO" id="GO:0033038">
    <property type="term" value="F:bitter taste receptor activity"/>
    <property type="evidence" value="ECO:0007669"/>
    <property type="project" value="InterPro"/>
</dbReference>
<name>H3A2D9_LATCH</name>
<dbReference type="HOGENOM" id="CLU_072337_0_0_1"/>
<dbReference type="InterPro" id="IPR007960">
    <property type="entry name" value="TAS2R"/>
</dbReference>
<keyword evidence="6 13" id="KW-1133">Transmembrane helix</keyword>
<sequence>QNVSRFKLFSTMIIIGFGCLGNSFIVLVFLVEYRRGRTLQAYELIVTLLATCSIVNELLHVIWFTIYFFNLCFYNGETFFKWFSLLQTFFPKAATWLTAWLCCIYCVKIIKVNWRFFMRLKQRISLAVKCMIIVTAVLCSLLAMPVLFMVHLKGNSSNNCRELYIQDDEKELSFLFTSMLSLFTSLLPLVFMLVSSLGIVIFLCRHSKNMDKNVTPSSTSRNEAHTSVAIMLLCLIALFIVCAGTVLFVNLNIAPGRFDLLVVISLSNIIYSSGSPVILIVGMVKLRNTFAKLFCQKPI</sequence>
<dbReference type="GeneTree" id="ENSGT01150000286961"/>
<evidence type="ECO:0000256" key="8">
    <source>
        <dbReference type="ARBA" id="ARBA00023136"/>
    </source>
</evidence>
<dbReference type="Gene3D" id="1.20.1070.10">
    <property type="entry name" value="Rhodopsin 7-helix transmembrane proteins"/>
    <property type="match status" value="1"/>
</dbReference>
<dbReference type="AlphaFoldDB" id="H3A2D9"/>
<feature type="transmembrane region" description="Helical" evidence="13">
    <location>
        <begin position="12"/>
        <end position="33"/>
    </location>
</feature>
<evidence type="ECO:0000256" key="3">
    <source>
        <dbReference type="ARBA" id="ARBA00022480"/>
    </source>
</evidence>
<protein>
    <recommendedName>
        <fullName evidence="12">Taste receptor type 2</fullName>
    </recommendedName>
</protein>
<keyword evidence="10 12" id="KW-0807">Transducer</keyword>
<dbReference type="GO" id="GO:0004930">
    <property type="term" value="F:G protein-coupled receptor activity"/>
    <property type="evidence" value="ECO:0007669"/>
    <property type="project" value="UniProtKB-KW"/>
</dbReference>
<dbReference type="FunCoup" id="H3A2D9">
    <property type="interactions" value="529"/>
</dbReference>
<dbReference type="Ensembl" id="ENSLACT00000003845.1">
    <property type="protein sequence ID" value="ENSLACP00000003810.1"/>
    <property type="gene ID" value="ENSLACG00000003395.1"/>
</dbReference>
<feature type="transmembrane region" description="Helical" evidence="13">
    <location>
        <begin position="45"/>
        <end position="69"/>
    </location>
</feature>
<keyword evidence="7 12" id="KW-0297">G-protein coupled receptor</keyword>
<dbReference type="EMBL" id="AFYH01259033">
    <property type="status" value="NOT_ANNOTATED_CDS"/>
    <property type="molecule type" value="Genomic_DNA"/>
</dbReference>
<dbReference type="eggNOG" id="ENOG502SY8P">
    <property type="taxonomic scope" value="Eukaryota"/>
</dbReference>
<keyword evidence="9 12" id="KW-0675">Receptor</keyword>
<keyword evidence="3 12" id="KW-0919">Taste</keyword>
<feature type="transmembrane region" description="Helical" evidence="13">
    <location>
        <begin position="172"/>
        <end position="203"/>
    </location>
</feature>
<feature type="transmembrane region" description="Helical" evidence="13">
    <location>
        <begin position="224"/>
        <end position="248"/>
    </location>
</feature>
<evidence type="ECO:0000256" key="13">
    <source>
        <dbReference type="SAM" id="Phobius"/>
    </source>
</evidence>
<evidence type="ECO:0000313" key="16">
    <source>
        <dbReference type="Proteomes" id="UP000008672"/>
    </source>
</evidence>
<evidence type="ECO:0000259" key="14">
    <source>
        <dbReference type="PROSITE" id="PS50262"/>
    </source>
</evidence>
<evidence type="ECO:0000256" key="10">
    <source>
        <dbReference type="ARBA" id="ARBA00023224"/>
    </source>
</evidence>
<organism evidence="15 16">
    <name type="scientific">Latimeria chalumnae</name>
    <name type="common">Coelacanth</name>
    <dbReference type="NCBI Taxonomy" id="7897"/>
    <lineage>
        <taxon>Eukaryota</taxon>
        <taxon>Metazoa</taxon>
        <taxon>Chordata</taxon>
        <taxon>Craniata</taxon>
        <taxon>Vertebrata</taxon>
        <taxon>Euteleostomi</taxon>
        <taxon>Coelacanthiformes</taxon>
        <taxon>Coelacanthidae</taxon>
        <taxon>Latimeria</taxon>
    </lineage>
</organism>
<dbReference type="PROSITE" id="PS50262">
    <property type="entry name" value="G_PROTEIN_RECEP_F1_2"/>
    <property type="match status" value="1"/>
</dbReference>
<evidence type="ECO:0000313" key="15">
    <source>
        <dbReference type="Ensembl" id="ENSLACP00000003810.1"/>
    </source>
</evidence>
<dbReference type="InParanoid" id="H3A2D9"/>
<accession>H3A2D9</accession>
<evidence type="ECO:0000256" key="9">
    <source>
        <dbReference type="ARBA" id="ARBA00023170"/>
    </source>
</evidence>
<dbReference type="PANTHER" id="PTHR11394">
    <property type="entry name" value="TASTE RECEPTOR TYPE 2"/>
    <property type="match status" value="1"/>
</dbReference>
<evidence type="ECO:0000256" key="11">
    <source>
        <dbReference type="RuleBase" id="RU004423"/>
    </source>
</evidence>
<reference evidence="15" key="2">
    <citation type="submission" date="2025-08" db="UniProtKB">
        <authorList>
            <consortium name="Ensembl"/>
        </authorList>
    </citation>
    <scope>IDENTIFICATION</scope>
</reference>
<proteinExistence type="inferred from homology"/>
<dbReference type="InterPro" id="IPR017452">
    <property type="entry name" value="GPCR_Rhodpsn_7TM"/>
</dbReference>
<keyword evidence="5 12" id="KW-0812">Transmembrane</keyword>
<comment type="subcellular location">
    <subcellularLocation>
        <location evidence="1 12">Membrane</location>
        <topology evidence="1 12">Multi-pass membrane protein</topology>
    </subcellularLocation>
</comment>
<evidence type="ECO:0000256" key="12">
    <source>
        <dbReference type="RuleBase" id="RU004424"/>
    </source>
</evidence>
<evidence type="ECO:0000256" key="5">
    <source>
        <dbReference type="ARBA" id="ARBA00022692"/>
    </source>
</evidence>
<evidence type="ECO:0000256" key="6">
    <source>
        <dbReference type="ARBA" id="ARBA00022989"/>
    </source>
</evidence>
<dbReference type="PANTHER" id="PTHR11394:SF47">
    <property type="entry name" value="TASTE RECEPTOR TYPE 2 MEMBER 40"/>
    <property type="match status" value="1"/>
</dbReference>
<feature type="domain" description="G-protein coupled receptors family 1 profile" evidence="14">
    <location>
        <begin position="21"/>
        <end position="251"/>
    </location>
</feature>
<evidence type="ECO:0000256" key="2">
    <source>
        <dbReference type="ARBA" id="ARBA00007376"/>
    </source>
</evidence>
<comment type="similarity">
    <text evidence="2 11">Belongs to the G-protein coupled receptor T2R family.</text>
</comment>